<comment type="function">
    <text evidence="10">Catalyzes the transfer of pyrophosphate from adenosine triphosphate (ATP) to 6-hydroxymethyl-7,8-dihydropterin, an enzymatic step in folate biosynthesis pathway.</text>
</comment>
<dbReference type="Pfam" id="PF01288">
    <property type="entry name" value="HPPK"/>
    <property type="match status" value="1"/>
</dbReference>
<evidence type="ECO:0000256" key="7">
    <source>
        <dbReference type="ARBA" id="ARBA00022777"/>
    </source>
</evidence>
<dbReference type="UniPathway" id="UPA00077">
    <property type="reaction ID" value="UER00155"/>
</dbReference>
<protein>
    <recommendedName>
        <fullName evidence="4">2-amino-4-hydroxy-6-hydroxymethyldihydropteridine pyrophosphokinase</fullName>
        <ecNumber evidence="3">2.7.6.3</ecNumber>
    </recommendedName>
    <alternativeName>
        <fullName evidence="11">6-hydroxymethyl-7,8-dihydropterin pyrophosphokinase</fullName>
    </alternativeName>
    <alternativeName>
        <fullName evidence="12">7,8-dihydro-6-hydroxymethylpterin-pyrophosphokinase</fullName>
    </alternativeName>
</protein>
<evidence type="ECO:0000256" key="8">
    <source>
        <dbReference type="ARBA" id="ARBA00022840"/>
    </source>
</evidence>
<dbReference type="Proteomes" id="UP000057158">
    <property type="component" value="Chromosome"/>
</dbReference>
<evidence type="ECO:0000256" key="4">
    <source>
        <dbReference type="ARBA" id="ARBA00016218"/>
    </source>
</evidence>
<organism evidence="14 15">
    <name type="scientific">Desulfuromonas soudanensis</name>
    <dbReference type="NCBI Taxonomy" id="1603606"/>
    <lineage>
        <taxon>Bacteria</taxon>
        <taxon>Pseudomonadati</taxon>
        <taxon>Thermodesulfobacteriota</taxon>
        <taxon>Desulfuromonadia</taxon>
        <taxon>Desulfuromonadales</taxon>
        <taxon>Desulfuromonadaceae</taxon>
        <taxon>Desulfuromonas</taxon>
    </lineage>
</organism>
<dbReference type="PATRIC" id="fig|1603606.3.peg.3711"/>
<dbReference type="STRING" id="1603606.DSOUD_3450"/>
<reference evidence="14 15" key="1">
    <citation type="submission" date="2015-07" db="EMBL/GenBank/DDBJ databases">
        <title>Isolation and Genomic Characterization of a Novel Halophilic Metal-Reducing Deltaproteobacterium from the Deep Subsurface.</title>
        <authorList>
            <person name="Badalamenti J.P."/>
            <person name="Summers Z.M."/>
            <person name="Gralnick J.A."/>
            <person name="Bond D.R."/>
        </authorList>
    </citation>
    <scope>NUCLEOTIDE SEQUENCE [LARGE SCALE GENOMIC DNA]</scope>
    <source>
        <strain evidence="14 15">WTL</strain>
    </source>
</reference>
<evidence type="ECO:0000313" key="14">
    <source>
        <dbReference type="EMBL" id="ALC18167.1"/>
    </source>
</evidence>
<dbReference type="KEGG" id="des:DSOUD_3450"/>
<dbReference type="OrthoDB" id="9808041at2"/>
<evidence type="ECO:0000256" key="3">
    <source>
        <dbReference type="ARBA" id="ARBA00013253"/>
    </source>
</evidence>
<evidence type="ECO:0000256" key="5">
    <source>
        <dbReference type="ARBA" id="ARBA00022679"/>
    </source>
</evidence>
<keyword evidence="7 14" id="KW-0418">Kinase</keyword>
<dbReference type="GO" id="GO:0016301">
    <property type="term" value="F:kinase activity"/>
    <property type="evidence" value="ECO:0007669"/>
    <property type="project" value="UniProtKB-KW"/>
</dbReference>
<feature type="domain" description="7,8-dihydro-6-hydroxymethylpterin-pyrophosphokinase" evidence="13">
    <location>
        <begin position="96"/>
        <end position="107"/>
    </location>
</feature>
<keyword evidence="15" id="KW-1185">Reference proteome</keyword>
<evidence type="ECO:0000313" key="15">
    <source>
        <dbReference type="Proteomes" id="UP000057158"/>
    </source>
</evidence>
<dbReference type="GO" id="GO:0046656">
    <property type="term" value="P:folic acid biosynthetic process"/>
    <property type="evidence" value="ECO:0007669"/>
    <property type="project" value="UniProtKB-KW"/>
</dbReference>
<dbReference type="Gene3D" id="3.30.70.560">
    <property type="entry name" value="7,8-Dihydro-6-hydroxymethylpterin-pyrophosphokinase HPPK"/>
    <property type="match status" value="1"/>
</dbReference>
<dbReference type="GO" id="GO:0003848">
    <property type="term" value="F:2-amino-4-hydroxy-6-hydroxymethyldihydropteridine diphosphokinase activity"/>
    <property type="evidence" value="ECO:0007669"/>
    <property type="project" value="UniProtKB-EC"/>
</dbReference>
<proteinExistence type="inferred from homology"/>
<dbReference type="GO" id="GO:0046654">
    <property type="term" value="P:tetrahydrofolate biosynthetic process"/>
    <property type="evidence" value="ECO:0007669"/>
    <property type="project" value="UniProtKB-UniPathway"/>
</dbReference>
<evidence type="ECO:0000256" key="6">
    <source>
        <dbReference type="ARBA" id="ARBA00022741"/>
    </source>
</evidence>
<evidence type="ECO:0000256" key="12">
    <source>
        <dbReference type="ARBA" id="ARBA00033413"/>
    </source>
</evidence>
<keyword evidence="6" id="KW-0547">Nucleotide-binding</keyword>
<evidence type="ECO:0000259" key="13">
    <source>
        <dbReference type="PROSITE" id="PS00794"/>
    </source>
</evidence>
<dbReference type="PANTHER" id="PTHR43071">
    <property type="entry name" value="2-AMINO-4-HYDROXY-6-HYDROXYMETHYLDIHYDROPTERIDINE PYROPHOSPHOKINASE"/>
    <property type="match status" value="1"/>
</dbReference>
<dbReference type="GO" id="GO:0005524">
    <property type="term" value="F:ATP binding"/>
    <property type="evidence" value="ECO:0007669"/>
    <property type="project" value="UniProtKB-KW"/>
</dbReference>
<keyword evidence="5" id="KW-0808">Transferase</keyword>
<keyword evidence="8" id="KW-0067">ATP-binding</keyword>
<accession>A0A0M4DCD4</accession>
<name>A0A0M4DCD4_9BACT</name>
<dbReference type="NCBIfam" id="TIGR01498">
    <property type="entry name" value="folK"/>
    <property type="match status" value="1"/>
</dbReference>
<evidence type="ECO:0000256" key="10">
    <source>
        <dbReference type="ARBA" id="ARBA00029409"/>
    </source>
</evidence>
<keyword evidence="9" id="KW-0289">Folate biosynthesis</keyword>
<evidence type="ECO:0000256" key="2">
    <source>
        <dbReference type="ARBA" id="ARBA00005810"/>
    </source>
</evidence>
<evidence type="ECO:0000256" key="1">
    <source>
        <dbReference type="ARBA" id="ARBA00005051"/>
    </source>
</evidence>
<gene>
    <name evidence="14" type="primary">folK</name>
    <name evidence="14" type="ORF">DSOUD_3450</name>
</gene>
<comment type="pathway">
    <text evidence="1">Cofactor biosynthesis; tetrahydrofolate biosynthesis; 2-amino-4-hydroxy-6-hydroxymethyl-7,8-dihydropteridine diphosphate from 7,8-dihydroneopterin triphosphate: step 4/4.</text>
</comment>
<sequence length="172" mass="18694">MDSASLPTVTAYLGLGSNLGDRLATLRGARIALDGVSGVRVLQGSRLYETAPVGGPPGQGPYLNGVLAVATQRSPLSLLEACLAVEEAFGRSRRERWGARTLDIDLLFHGRTVREDARLILPHPRLHQRAFILVPLEELAPGLVHPGLGLTVRQLLERRPDREGVKLLAETW</sequence>
<dbReference type="InterPro" id="IPR035907">
    <property type="entry name" value="Hppk_sf"/>
</dbReference>
<evidence type="ECO:0000256" key="9">
    <source>
        <dbReference type="ARBA" id="ARBA00022909"/>
    </source>
</evidence>
<dbReference type="EMBL" id="CP010802">
    <property type="protein sequence ID" value="ALC18167.1"/>
    <property type="molecule type" value="Genomic_DNA"/>
</dbReference>
<comment type="similarity">
    <text evidence="2">Belongs to the HPPK family.</text>
</comment>
<dbReference type="SUPFAM" id="SSF55083">
    <property type="entry name" value="6-hydroxymethyl-7,8-dihydropterin pyrophosphokinase, HPPK"/>
    <property type="match status" value="1"/>
</dbReference>
<dbReference type="EC" id="2.7.6.3" evidence="3"/>
<dbReference type="InterPro" id="IPR000550">
    <property type="entry name" value="Hppk"/>
</dbReference>
<dbReference type="CDD" id="cd00483">
    <property type="entry name" value="HPPK"/>
    <property type="match status" value="1"/>
</dbReference>
<dbReference type="PANTHER" id="PTHR43071:SF1">
    <property type="entry name" value="2-AMINO-4-HYDROXY-6-HYDROXYMETHYLDIHYDROPTERIDINE PYROPHOSPHOKINASE"/>
    <property type="match status" value="1"/>
</dbReference>
<dbReference type="PROSITE" id="PS00794">
    <property type="entry name" value="HPPK"/>
    <property type="match status" value="1"/>
</dbReference>
<dbReference type="AlphaFoldDB" id="A0A0M4DCD4"/>
<evidence type="ECO:0000256" key="11">
    <source>
        <dbReference type="ARBA" id="ARBA00029766"/>
    </source>
</evidence>